<gene>
    <name evidence="1" type="ORF">KDA_71500</name>
</gene>
<dbReference type="EMBL" id="BIFT01000002">
    <property type="protein sequence ID" value="GCE31666.1"/>
    <property type="molecule type" value="Genomic_DNA"/>
</dbReference>
<reference evidence="2" key="1">
    <citation type="submission" date="2018-12" db="EMBL/GenBank/DDBJ databases">
        <title>Tengunoibacter tsumagoiensis gen. nov., sp. nov., Dictyobacter kobayashii sp. nov., D. alpinus sp. nov., and D. joshuensis sp. nov. and description of Dictyobacteraceae fam. nov. within the order Ktedonobacterales isolated from Tengu-no-mugimeshi.</title>
        <authorList>
            <person name="Wang C.M."/>
            <person name="Zheng Y."/>
            <person name="Sakai Y."/>
            <person name="Toyoda A."/>
            <person name="Minakuchi Y."/>
            <person name="Abe K."/>
            <person name="Yokota A."/>
            <person name="Yabe S."/>
        </authorList>
    </citation>
    <scope>NUCLEOTIDE SEQUENCE [LARGE SCALE GENOMIC DNA]</scope>
    <source>
        <strain evidence="2">Uno16</strain>
    </source>
</reference>
<protein>
    <recommendedName>
        <fullName evidence="3">DUF1326 domain-containing protein</fullName>
    </recommendedName>
</protein>
<evidence type="ECO:0000313" key="1">
    <source>
        <dbReference type="EMBL" id="GCE31666.1"/>
    </source>
</evidence>
<keyword evidence="2" id="KW-1185">Reference proteome</keyword>
<evidence type="ECO:0008006" key="3">
    <source>
        <dbReference type="Google" id="ProtNLM"/>
    </source>
</evidence>
<evidence type="ECO:0000313" key="2">
    <source>
        <dbReference type="Proteomes" id="UP000287171"/>
    </source>
</evidence>
<name>A0A402BK04_9CHLR</name>
<dbReference type="InterPro" id="IPR009758">
    <property type="entry name" value="DUF1326"/>
</dbReference>
<proteinExistence type="predicted"/>
<sequence length="190" mass="21055">MITVIQQKYLLQGAVFGARGDSCSCNPCDCNPCKCADGVRGNDGLSYPLWRVSGYYIETGTIQDIEVSDLSIMSLTQPVSVESNELWQEIFLIDARATSEQASALLSMFERQLDSVPAEVAPLPHTQRAVYRAQLAYHPAAEGNPTLHATFRPDQPSLLRASSDPQAYQARAWDYDGPMALRNTFTFKKM</sequence>
<dbReference type="Pfam" id="PF07040">
    <property type="entry name" value="DUF1326"/>
    <property type="match status" value="1"/>
</dbReference>
<accession>A0A402BK04</accession>
<dbReference type="OrthoDB" id="161672at2"/>
<dbReference type="RefSeq" id="WP_126631607.1">
    <property type="nucleotide sequence ID" value="NZ_BIFT01000002.1"/>
</dbReference>
<dbReference type="Proteomes" id="UP000287171">
    <property type="component" value="Unassembled WGS sequence"/>
</dbReference>
<organism evidence="1 2">
    <name type="scientific">Dictyobacter alpinus</name>
    <dbReference type="NCBI Taxonomy" id="2014873"/>
    <lineage>
        <taxon>Bacteria</taxon>
        <taxon>Bacillati</taxon>
        <taxon>Chloroflexota</taxon>
        <taxon>Ktedonobacteria</taxon>
        <taxon>Ktedonobacterales</taxon>
        <taxon>Dictyobacteraceae</taxon>
        <taxon>Dictyobacter</taxon>
    </lineage>
</organism>
<dbReference type="AlphaFoldDB" id="A0A402BK04"/>
<comment type="caution">
    <text evidence="1">The sequence shown here is derived from an EMBL/GenBank/DDBJ whole genome shotgun (WGS) entry which is preliminary data.</text>
</comment>